<feature type="domain" description="HTH luxR-type" evidence="6">
    <location>
        <begin position="147"/>
        <end position="212"/>
    </location>
</feature>
<evidence type="ECO:0000259" key="7">
    <source>
        <dbReference type="PROSITE" id="PS50110"/>
    </source>
</evidence>
<feature type="modified residue" description="4-aspartylphosphate" evidence="5">
    <location>
        <position position="56"/>
    </location>
</feature>
<dbReference type="AlphaFoldDB" id="A0A9X2N4U3"/>
<dbReference type="CDD" id="cd06170">
    <property type="entry name" value="LuxR_C_like"/>
    <property type="match status" value="1"/>
</dbReference>
<dbReference type="InterPro" id="IPR000792">
    <property type="entry name" value="Tscrpt_reg_LuxR_C"/>
</dbReference>
<dbReference type="GO" id="GO:0000160">
    <property type="term" value="P:phosphorelay signal transduction system"/>
    <property type="evidence" value="ECO:0007669"/>
    <property type="project" value="InterPro"/>
</dbReference>
<comment type="caution">
    <text evidence="8">The sequence shown here is derived from an EMBL/GenBank/DDBJ whole genome shotgun (WGS) entry which is preliminary data.</text>
</comment>
<dbReference type="PROSITE" id="PS50043">
    <property type="entry name" value="HTH_LUXR_2"/>
    <property type="match status" value="1"/>
</dbReference>
<dbReference type="InterPro" id="IPR011006">
    <property type="entry name" value="CheY-like_superfamily"/>
</dbReference>
<evidence type="ECO:0000313" key="8">
    <source>
        <dbReference type="EMBL" id="MCR6482039.1"/>
    </source>
</evidence>
<evidence type="ECO:0000256" key="5">
    <source>
        <dbReference type="PROSITE-ProRule" id="PRU00169"/>
    </source>
</evidence>
<evidence type="ECO:0000256" key="3">
    <source>
        <dbReference type="ARBA" id="ARBA00023125"/>
    </source>
</evidence>
<dbReference type="Pfam" id="PF00072">
    <property type="entry name" value="Response_reg"/>
    <property type="match status" value="1"/>
</dbReference>
<sequence>MTPVRVLLVDDQALFREALATLLATNDDITVVGEAGNGDEALSRVAALKPDVVLMDLRMPVLDGVGATRALRLAHPDVQVIALTTFDDDEDVFAALRAGAVGYLLKDVSSARLIEAVLAAARGESVLQPSVAAKVVARFAQLSEPAPQPLVAPLSERERDVLRLLADGRSNREIAAKLFLAEGTVKNHVTNVLGKLGARDRTQAALRARDLGLL</sequence>
<gene>
    <name evidence="8" type="ORF">M8542_04375</name>
</gene>
<evidence type="ECO:0000256" key="1">
    <source>
        <dbReference type="ARBA" id="ARBA00022553"/>
    </source>
</evidence>
<evidence type="ECO:0000256" key="4">
    <source>
        <dbReference type="ARBA" id="ARBA00023163"/>
    </source>
</evidence>
<reference evidence="8" key="1">
    <citation type="submission" date="2022-06" db="EMBL/GenBank/DDBJ databases">
        <title>Amycolatopsis iheyaensis sp. nov., a new species of the genus Amycolatopsis isolated from soil in Iheya island, Japan.</title>
        <authorList>
            <person name="Ngamcharungchit C."/>
            <person name="Kanto H."/>
            <person name="Take A."/>
            <person name="Intra B."/>
            <person name="Matsumoto A."/>
            <person name="Panbangred W."/>
            <person name="Inahashi Y."/>
        </authorList>
    </citation>
    <scope>NUCLEOTIDE SEQUENCE</scope>
    <source>
        <strain evidence="8">OK19-0408</strain>
    </source>
</reference>
<feature type="domain" description="Response regulatory" evidence="7">
    <location>
        <begin position="5"/>
        <end position="121"/>
    </location>
</feature>
<dbReference type="PANTHER" id="PTHR43214:SF24">
    <property type="entry name" value="TRANSCRIPTIONAL REGULATORY PROTEIN NARL-RELATED"/>
    <property type="match status" value="1"/>
</dbReference>
<keyword evidence="4" id="KW-0804">Transcription</keyword>
<keyword evidence="1 5" id="KW-0597">Phosphoprotein</keyword>
<dbReference type="PRINTS" id="PR00038">
    <property type="entry name" value="HTHLUXR"/>
</dbReference>
<dbReference type="Pfam" id="PF00196">
    <property type="entry name" value="GerE"/>
    <property type="match status" value="1"/>
</dbReference>
<dbReference type="GO" id="GO:0003677">
    <property type="term" value="F:DNA binding"/>
    <property type="evidence" value="ECO:0007669"/>
    <property type="project" value="UniProtKB-KW"/>
</dbReference>
<dbReference type="InterPro" id="IPR001789">
    <property type="entry name" value="Sig_transdc_resp-reg_receiver"/>
</dbReference>
<dbReference type="GO" id="GO:0006355">
    <property type="term" value="P:regulation of DNA-templated transcription"/>
    <property type="evidence" value="ECO:0007669"/>
    <property type="project" value="InterPro"/>
</dbReference>
<dbReference type="SMART" id="SM00421">
    <property type="entry name" value="HTH_LUXR"/>
    <property type="match status" value="1"/>
</dbReference>
<dbReference type="PROSITE" id="PS50110">
    <property type="entry name" value="RESPONSE_REGULATORY"/>
    <property type="match status" value="1"/>
</dbReference>
<dbReference type="Gene3D" id="3.40.50.2300">
    <property type="match status" value="1"/>
</dbReference>
<dbReference type="SUPFAM" id="SSF52172">
    <property type="entry name" value="CheY-like"/>
    <property type="match status" value="1"/>
</dbReference>
<evidence type="ECO:0000259" key="6">
    <source>
        <dbReference type="PROSITE" id="PS50043"/>
    </source>
</evidence>
<organism evidence="8 9">
    <name type="scientific">Amycolatopsis iheyensis</name>
    <dbReference type="NCBI Taxonomy" id="2945988"/>
    <lineage>
        <taxon>Bacteria</taxon>
        <taxon>Bacillati</taxon>
        <taxon>Actinomycetota</taxon>
        <taxon>Actinomycetes</taxon>
        <taxon>Pseudonocardiales</taxon>
        <taxon>Pseudonocardiaceae</taxon>
        <taxon>Amycolatopsis</taxon>
    </lineage>
</organism>
<dbReference type="InterPro" id="IPR058245">
    <property type="entry name" value="NreC/VraR/RcsB-like_REC"/>
</dbReference>
<dbReference type="InterPro" id="IPR039420">
    <property type="entry name" value="WalR-like"/>
</dbReference>
<protein>
    <submittedName>
        <fullName evidence="8">Response regulator transcription factor</fullName>
    </submittedName>
</protein>
<keyword evidence="2" id="KW-0805">Transcription regulation</keyword>
<proteinExistence type="predicted"/>
<dbReference type="PANTHER" id="PTHR43214">
    <property type="entry name" value="TWO-COMPONENT RESPONSE REGULATOR"/>
    <property type="match status" value="1"/>
</dbReference>
<evidence type="ECO:0000313" key="9">
    <source>
        <dbReference type="Proteomes" id="UP001144096"/>
    </source>
</evidence>
<dbReference type="RefSeq" id="WP_257918683.1">
    <property type="nucleotide sequence ID" value="NZ_JAMXQV010000002.1"/>
</dbReference>
<keyword evidence="3" id="KW-0238">DNA-binding</keyword>
<dbReference type="PROSITE" id="PS00622">
    <property type="entry name" value="HTH_LUXR_1"/>
    <property type="match status" value="1"/>
</dbReference>
<accession>A0A9X2N4U3</accession>
<evidence type="ECO:0000256" key="2">
    <source>
        <dbReference type="ARBA" id="ARBA00023015"/>
    </source>
</evidence>
<keyword evidence="9" id="KW-1185">Reference proteome</keyword>
<name>A0A9X2N4U3_9PSEU</name>
<dbReference type="CDD" id="cd17535">
    <property type="entry name" value="REC_NarL-like"/>
    <property type="match status" value="1"/>
</dbReference>
<dbReference type="SMART" id="SM00448">
    <property type="entry name" value="REC"/>
    <property type="match status" value="1"/>
</dbReference>
<dbReference type="Proteomes" id="UP001144096">
    <property type="component" value="Unassembled WGS sequence"/>
</dbReference>
<dbReference type="EMBL" id="JAMXQV010000002">
    <property type="protein sequence ID" value="MCR6482039.1"/>
    <property type="molecule type" value="Genomic_DNA"/>
</dbReference>